<sequence>MFLALRELRHAKLRYFLISLIMVLIVWLVLFVSGLASGLANDNGAAISSNKATYYVLQKDSDNRLTRSNLTEAETNEITSQVTKKEATNLGVQMGTITPPNENKKTDITYFGIDTTSFMKPAIKEGTMPKAKNEVLVDDSLQESGYKLNDTLKDSATGHIFTITGFTTSNTFSHSPVLFVNWDGWQQIHQTNQSAKGDYTAVAMNVSEKTADDLKLGNLELASSKDVLQGIPGYSEEQGSLLMMIAFLFVIAAFVLAAFFYVITIQKINQFGVLKAVGARTAYLGRSIVSQVVFLSIVSLIIGNALTFGLAAMLPASMPFSLSPLLAIGCSALFLAVAVIGSLLSLYRVAKVDALEAIGRAI</sequence>
<dbReference type="STRING" id="1552123.EP57_10385"/>
<dbReference type="GeneID" id="58717777"/>
<dbReference type="RefSeq" id="WP_036086405.1">
    <property type="nucleotide sequence ID" value="NZ_CBCSHQ010000002.1"/>
</dbReference>
<evidence type="ECO:0000313" key="13">
    <source>
        <dbReference type="EMBL" id="KGL40302.1"/>
    </source>
</evidence>
<evidence type="ECO:0000256" key="5">
    <source>
        <dbReference type="ARBA" id="ARBA00022448"/>
    </source>
</evidence>
<keyword evidence="7 11" id="KW-0812">Transmembrane</keyword>
<evidence type="ECO:0000256" key="7">
    <source>
        <dbReference type="ARBA" id="ARBA00022692"/>
    </source>
</evidence>
<evidence type="ECO:0000256" key="3">
    <source>
        <dbReference type="ARBA" id="ARBA00011131"/>
    </source>
</evidence>
<comment type="subcellular location">
    <subcellularLocation>
        <location evidence="1">Cell membrane</location>
        <topology evidence="1">Multi-pass membrane protein</topology>
    </subcellularLocation>
</comment>
<dbReference type="AlphaFoldDB" id="A0A099W5L8"/>
<evidence type="ECO:0000256" key="10">
    <source>
        <dbReference type="ARBA" id="ARBA00024973"/>
    </source>
</evidence>
<evidence type="ECO:0000313" key="14">
    <source>
        <dbReference type="Proteomes" id="UP000029844"/>
    </source>
</evidence>
<dbReference type="Pfam" id="PF02687">
    <property type="entry name" value="FtsX"/>
    <property type="match status" value="1"/>
</dbReference>
<evidence type="ECO:0000256" key="8">
    <source>
        <dbReference type="ARBA" id="ARBA00022989"/>
    </source>
</evidence>
<feature type="domain" description="ABC3 transporter permease C-terminal" evidence="12">
    <location>
        <begin position="243"/>
        <end position="352"/>
    </location>
</feature>
<gene>
    <name evidence="13" type="ORF">EP57_10385</name>
</gene>
<dbReference type="InterPro" id="IPR051125">
    <property type="entry name" value="ABC-4/HrtB_transporter"/>
</dbReference>
<protein>
    <recommendedName>
        <fullName evidence="4">Putative hemin transport system permease protein HrtB</fullName>
    </recommendedName>
</protein>
<evidence type="ECO:0000256" key="6">
    <source>
        <dbReference type="ARBA" id="ARBA00022475"/>
    </source>
</evidence>
<comment type="subunit">
    <text evidence="3">The complex is composed of two ATP-binding proteins (HrtA), two transmembrane proteins (HrtB) and a solute-binding protein.</text>
</comment>
<organism evidence="13 14">
    <name type="scientific">Listeria booriae</name>
    <dbReference type="NCBI Taxonomy" id="1552123"/>
    <lineage>
        <taxon>Bacteria</taxon>
        <taxon>Bacillati</taxon>
        <taxon>Bacillota</taxon>
        <taxon>Bacilli</taxon>
        <taxon>Bacillales</taxon>
        <taxon>Listeriaceae</taxon>
        <taxon>Listeria</taxon>
    </lineage>
</organism>
<feature type="transmembrane region" description="Helical" evidence="11">
    <location>
        <begin position="292"/>
        <end position="314"/>
    </location>
</feature>
<keyword evidence="8 11" id="KW-1133">Transmembrane helix</keyword>
<dbReference type="EMBL" id="JNFA01000024">
    <property type="protein sequence ID" value="KGL40302.1"/>
    <property type="molecule type" value="Genomic_DNA"/>
</dbReference>
<name>A0A099W5L8_9LIST</name>
<reference evidence="13 14" key="1">
    <citation type="submission" date="2014-05" db="EMBL/GenBank/DDBJ databases">
        <title>Novel Listeriaceae from food processing environments.</title>
        <authorList>
            <person name="den Bakker H.C."/>
        </authorList>
    </citation>
    <scope>NUCLEOTIDE SEQUENCE [LARGE SCALE GENOMIC DNA]</scope>
    <source>
        <strain evidence="13 14">FSL A5-0281</strain>
    </source>
</reference>
<evidence type="ECO:0000256" key="4">
    <source>
        <dbReference type="ARBA" id="ARBA00016962"/>
    </source>
</evidence>
<dbReference type="PANTHER" id="PTHR43738">
    <property type="entry name" value="ABC TRANSPORTER, MEMBRANE PROTEIN"/>
    <property type="match status" value="1"/>
</dbReference>
<keyword evidence="5" id="KW-0813">Transport</keyword>
<dbReference type="InterPro" id="IPR003838">
    <property type="entry name" value="ABC3_permease_C"/>
</dbReference>
<feature type="transmembrane region" description="Helical" evidence="11">
    <location>
        <begin position="326"/>
        <end position="347"/>
    </location>
</feature>
<comment type="similarity">
    <text evidence="2">Belongs to the ABC-4 integral membrane protein family. HrtB subfamily.</text>
</comment>
<keyword evidence="6" id="KW-1003">Cell membrane</keyword>
<comment type="caution">
    <text evidence="13">The sequence shown here is derived from an EMBL/GenBank/DDBJ whole genome shotgun (WGS) entry which is preliminary data.</text>
</comment>
<dbReference type="PANTHER" id="PTHR43738:SF1">
    <property type="entry name" value="HEMIN TRANSPORT SYSTEM PERMEASE PROTEIN HRTB-RELATED"/>
    <property type="match status" value="1"/>
</dbReference>
<dbReference type="Proteomes" id="UP000029844">
    <property type="component" value="Unassembled WGS sequence"/>
</dbReference>
<feature type="transmembrane region" description="Helical" evidence="11">
    <location>
        <begin position="15"/>
        <end position="40"/>
    </location>
</feature>
<evidence type="ECO:0000256" key="1">
    <source>
        <dbReference type="ARBA" id="ARBA00004651"/>
    </source>
</evidence>
<evidence type="ECO:0000256" key="2">
    <source>
        <dbReference type="ARBA" id="ARBA00008697"/>
    </source>
</evidence>
<keyword evidence="14" id="KW-1185">Reference proteome</keyword>
<dbReference type="eggNOG" id="COG0577">
    <property type="taxonomic scope" value="Bacteria"/>
</dbReference>
<evidence type="ECO:0000259" key="12">
    <source>
        <dbReference type="Pfam" id="PF02687"/>
    </source>
</evidence>
<feature type="transmembrane region" description="Helical" evidence="11">
    <location>
        <begin position="241"/>
        <end position="263"/>
    </location>
</feature>
<keyword evidence="9 11" id="KW-0472">Membrane</keyword>
<accession>A0A099W5L8</accession>
<dbReference type="GO" id="GO:0005886">
    <property type="term" value="C:plasma membrane"/>
    <property type="evidence" value="ECO:0007669"/>
    <property type="project" value="UniProtKB-SubCell"/>
</dbReference>
<dbReference type="OrthoDB" id="384327at2"/>
<evidence type="ECO:0000256" key="9">
    <source>
        <dbReference type="ARBA" id="ARBA00023136"/>
    </source>
</evidence>
<evidence type="ECO:0000256" key="11">
    <source>
        <dbReference type="SAM" id="Phobius"/>
    </source>
</evidence>
<comment type="function">
    <text evidence="10">Part of the ABC transporter complex hrt involved in hemin import. Responsible for the translocation of the substrate across the membrane.</text>
</comment>
<proteinExistence type="inferred from homology"/>